<gene>
    <name evidence="2" type="ORF">NRP21_17545</name>
</gene>
<reference evidence="2 3" key="1">
    <citation type="submission" date="2022-06" db="EMBL/GenBank/DDBJ databases">
        <title>Roseomonas CN29.</title>
        <authorList>
            <person name="Cheng Y."/>
            <person name="He X."/>
        </authorList>
    </citation>
    <scope>NUCLEOTIDE SEQUENCE [LARGE SCALE GENOMIC DNA]</scope>
    <source>
        <strain evidence="2 3">CN29</strain>
    </source>
</reference>
<feature type="region of interest" description="Disordered" evidence="1">
    <location>
        <begin position="1"/>
        <end position="29"/>
    </location>
</feature>
<proteinExistence type="predicted"/>
<protein>
    <submittedName>
        <fullName evidence="2">Uncharacterized protein</fullName>
    </submittedName>
</protein>
<dbReference type="EMBL" id="JANJOU010000016">
    <property type="protein sequence ID" value="MCR0983862.1"/>
    <property type="molecule type" value="Genomic_DNA"/>
</dbReference>
<accession>A0ABT1X6X8</accession>
<feature type="region of interest" description="Disordered" evidence="1">
    <location>
        <begin position="42"/>
        <end position="89"/>
    </location>
</feature>
<dbReference type="Proteomes" id="UP001524642">
    <property type="component" value="Unassembled WGS sequence"/>
</dbReference>
<evidence type="ECO:0000313" key="2">
    <source>
        <dbReference type="EMBL" id="MCR0983862.1"/>
    </source>
</evidence>
<comment type="caution">
    <text evidence="2">The sequence shown here is derived from an EMBL/GenBank/DDBJ whole genome shotgun (WGS) entry which is preliminary data.</text>
</comment>
<sequence>MRSPHFALSPAAQGANSSGVPPTGSMAGGFSRISVAAESMIRRGSPESRWMIGCGVPPGAKKRKSVLAREPSSARVGTSGARELRPAPE</sequence>
<organism evidence="2 3">
    <name type="scientific">Roseomonas populi</name>
    <dbReference type="NCBI Taxonomy" id="3121582"/>
    <lineage>
        <taxon>Bacteria</taxon>
        <taxon>Pseudomonadati</taxon>
        <taxon>Pseudomonadota</taxon>
        <taxon>Alphaproteobacteria</taxon>
        <taxon>Acetobacterales</taxon>
        <taxon>Roseomonadaceae</taxon>
        <taxon>Roseomonas</taxon>
    </lineage>
</organism>
<evidence type="ECO:0000256" key="1">
    <source>
        <dbReference type="SAM" id="MobiDB-lite"/>
    </source>
</evidence>
<keyword evidence="3" id="KW-1185">Reference proteome</keyword>
<evidence type="ECO:0000313" key="3">
    <source>
        <dbReference type="Proteomes" id="UP001524642"/>
    </source>
</evidence>
<name>A0ABT1X6X8_9PROT</name>